<proteinExistence type="predicted"/>
<dbReference type="PANTHER" id="PTHR30383:SF5">
    <property type="entry name" value="SGNH HYDROLASE-TYPE ESTERASE DOMAIN-CONTAINING PROTEIN"/>
    <property type="match status" value="1"/>
</dbReference>
<sequence length="231" mass="26193">MAKLTGVAALVAVAAMYGYAVGKYELFPYSVMYDLKKKLSPSDGNIKRNPIYINKSNLYETFTSKNDIVMFGDSYMEYGNWSDIFQVKIGNRGIAGDDTVGMLARVDQAWKESPRKVFIMAGINDIDKNIPTSVTVKNINDMASMLNQKGIEVYVNSVVYSGESQKKRNKYISEINSQLEKLSKHSHFTYINLNDVIAPHGVMLKSYSSDDTHLNSEGYKIWRDKLEQYMK</sequence>
<organism evidence="2 3">
    <name type="scientific">Pseudenterobacter timonensis</name>
    <dbReference type="NCBI Taxonomy" id="1755099"/>
    <lineage>
        <taxon>Bacteria</taxon>
        <taxon>Pseudomonadati</taxon>
        <taxon>Pseudomonadota</taxon>
        <taxon>Gammaproteobacteria</taxon>
        <taxon>Enterobacterales</taxon>
        <taxon>Enterobacteriaceae</taxon>
        <taxon>Pseudenterobacter</taxon>
    </lineage>
</organism>
<comment type="caution">
    <text evidence="2">The sequence shown here is derived from an EMBL/GenBank/DDBJ whole genome shotgun (WGS) entry which is preliminary data.</text>
</comment>
<dbReference type="SUPFAM" id="SSF52266">
    <property type="entry name" value="SGNH hydrolase"/>
    <property type="match status" value="1"/>
</dbReference>
<dbReference type="InterPro" id="IPR013830">
    <property type="entry name" value="SGNH_hydro"/>
</dbReference>
<evidence type="ECO:0000259" key="1">
    <source>
        <dbReference type="Pfam" id="PF13472"/>
    </source>
</evidence>
<evidence type="ECO:0000313" key="2">
    <source>
        <dbReference type="EMBL" id="MEX9251198.1"/>
    </source>
</evidence>
<dbReference type="Gene3D" id="3.40.50.1110">
    <property type="entry name" value="SGNH hydrolase"/>
    <property type="match status" value="1"/>
</dbReference>
<dbReference type="Pfam" id="PF13472">
    <property type="entry name" value="Lipase_GDSL_2"/>
    <property type="match status" value="1"/>
</dbReference>
<gene>
    <name evidence="2" type="ORF">AB7Z85_01515</name>
</gene>
<accession>A0ABV4A3B8</accession>
<evidence type="ECO:0000313" key="3">
    <source>
        <dbReference type="Proteomes" id="UP001561463"/>
    </source>
</evidence>
<dbReference type="Proteomes" id="UP001561463">
    <property type="component" value="Unassembled WGS sequence"/>
</dbReference>
<dbReference type="PANTHER" id="PTHR30383">
    <property type="entry name" value="THIOESTERASE 1/PROTEASE 1/LYSOPHOSPHOLIPASE L1"/>
    <property type="match status" value="1"/>
</dbReference>
<dbReference type="InterPro" id="IPR051532">
    <property type="entry name" value="Ester_Hydrolysis_Enzymes"/>
</dbReference>
<protein>
    <submittedName>
        <fullName evidence="2">GDSL-type esterase/lipase family protein</fullName>
    </submittedName>
</protein>
<dbReference type="EMBL" id="JBFZPZ010000001">
    <property type="protein sequence ID" value="MEX9251198.1"/>
    <property type="molecule type" value="Genomic_DNA"/>
</dbReference>
<dbReference type="InterPro" id="IPR036514">
    <property type="entry name" value="SGNH_hydro_sf"/>
</dbReference>
<dbReference type="RefSeq" id="WP_369496572.1">
    <property type="nucleotide sequence ID" value="NZ_JBFZPZ010000001.1"/>
</dbReference>
<keyword evidence="3" id="KW-1185">Reference proteome</keyword>
<feature type="domain" description="SGNH hydrolase-type esterase" evidence="1">
    <location>
        <begin position="71"/>
        <end position="221"/>
    </location>
</feature>
<name>A0ABV4A3B8_9ENTR</name>
<reference evidence="2 3" key="1">
    <citation type="submission" date="2024-03" db="EMBL/GenBank/DDBJ databases">
        <title>Role of Flies in the Dissemination of Carbapenem-Resistant Enterobacteriaceae (CRE): An Epidemiological and Genomic Study in China.</title>
        <authorList>
            <person name="Chen K."/>
            <person name="Zhang R."/>
            <person name="Chen S."/>
        </authorList>
    </citation>
    <scope>NUCLEOTIDE SEQUENCE [LARGE SCALE GENOMIC DNA]</scope>
    <source>
        <strain evidence="3">fly-313</strain>
    </source>
</reference>